<feature type="transmembrane region" description="Helical" evidence="6">
    <location>
        <begin position="40"/>
        <end position="61"/>
    </location>
</feature>
<comment type="similarity">
    <text evidence="2 6">Belongs to the 4-toluene sulfonate uptake permease (TSUP) (TC 2.A.102) family.</text>
</comment>
<evidence type="ECO:0000313" key="8">
    <source>
        <dbReference type="Proteomes" id="UP000183031"/>
    </source>
</evidence>
<feature type="transmembrane region" description="Helical" evidence="6">
    <location>
        <begin position="73"/>
        <end position="90"/>
    </location>
</feature>
<protein>
    <recommendedName>
        <fullName evidence="6">Probable membrane transporter protein</fullName>
    </recommendedName>
</protein>
<feature type="transmembrane region" description="Helical" evidence="6">
    <location>
        <begin position="134"/>
        <end position="157"/>
    </location>
</feature>
<name>A0A1G5HEM5_9GAMM</name>
<dbReference type="Proteomes" id="UP000183031">
    <property type="component" value="Unassembled WGS sequence"/>
</dbReference>
<sequence>MDNHALFYLVIALFAVIQSVFGMGILVFGTPTLLMLGVDFSSVLGLLLPSSVLISLTQTLGARRIAFPAREKVNMLICAIFVILALSLVLHSTLKMNVDLLVGAILLFSALMRFRLSLQETVKHYLGKHQRAYIAVMGLIHGVTNMGGALLALYATASHREKLEIRTTVSRYYLMFGLIQLATLACIKWQALNLDGFAAAPLALLVYLVVGNLLFKRTSAPVYEKMVTGFIAFYGVAVLTKGYL</sequence>
<dbReference type="InterPro" id="IPR002781">
    <property type="entry name" value="TM_pro_TauE-like"/>
</dbReference>
<feature type="transmembrane region" description="Helical" evidence="6">
    <location>
        <begin position="227"/>
        <end position="243"/>
    </location>
</feature>
<accession>A0A1G5HEM5</accession>
<evidence type="ECO:0000256" key="6">
    <source>
        <dbReference type="RuleBase" id="RU363041"/>
    </source>
</evidence>
<keyword evidence="5 6" id="KW-0472">Membrane</keyword>
<comment type="caution">
    <text evidence="7">The sequence shown here is derived from an EMBL/GenBank/DDBJ whole genome shotgun (WGS) entry which is preliminary data.</text>
</comment>
<feature type="transmembrane region" description="Helical" evidence="6">
    <location>
        <begin position="197"/>
        <end position="215"/>
    </location>
</feature>
<dbReference type="EMBL" id="FMUT01000005">
    <property type="protein sequence ID" value="SCY61468.1"/>
    <property type="molecule type" value="Genomic_DNA"/>
</dbReference>
<gene>
    <name evidence="7" type="ORF">SAMN02927935_01825</name>
</gene>
<evidence type="ECO:0000256" key="5">
    <source>
        <dbReference type="ARBA" id="ARBA00023136"/>
    </source>
</evidence>
<evidence type="ECO:0000256" key="3">
    <source>
        <dbReference type="ARBA" id="ARBA00022692"/>
    </source>
</evidence>
<evidence type="ECO:0000256" key="2">
    <source>
        <dbReference type="ARBA" id="ARBA00009142"/>
    </source>
</evidence>
<feature type="transmembrane region" description="Helical" evidence="6">
    <location>
        <begin position="6"/>
        <end position="28"/>
    </location>
</feature>
<reference evidence="7 8" key="1">
    <citation type="submission" date="2016-10" db="EMBL/GenBank/DDBJ databases">
        <authorList>
            <person name="Varghese N."/>
            <person name="Submissions S."/>
        </authorList>
    </citation>
    <scope>NUCLEOTIDE SEQUENCE [LARGE SCALE GENOMIC DNA]</scope>
    <source>
        <strain evidence="7 8">CGMCC 1.6853</strain>
    </source>
</reference>
<keyword evidence="8" id="KW-1185">Reference proteome</keyword>
<keyword evidence="6" id="KW-1003">Cell membrane</keyword>
<evidence type="ECO:0000256" key="4">
    <source>
        <dbReference type="ARBA" id="ARBA00022989"/>
    </source>
</evidence>
<keyword evidence="3 6" id="KW-0812">Transmembrane</keyword>
<organism evidence="7 8">
    <name type="scientific">Serratia nematodiphila</name>
    <dbReference type="NCBI Taxonomy" id="458197"/>
    <lineage>
        <taxon>Bacteria</taxon>
        <taxon>Pseudomonadati</taxon>
        <taxon>Pseudomonadota</taxon>
        <taxon>Gammaproteobacteria</taxon>
        <taxon>Enterobacterales</taxon>
        <taxon>Yersiniaceae</taxon>
        <taxon>Serratia</taxon>
    </lineage>
</organism>
<proteinExistence type="inferred from homology"/>
<comment type="subcellular location">
    <subcellularLocation>
        <location evidence="6">Cell membrane</location>
        <topology evidence="6">Multi-pass membrane protein</topology>
    </subcellularLocation>
    <subcellularLocation>
        <location evidence="1">Membrane</location>
        <topology evidence="1">Multi-pass membrane protein</topology>
    </subcellularLocation>
</comment>
<evidence type="ECO:0000256" key="1">
    <source>
        <dbReference type="ARBA" id="ARBA00004141"/>
    </source>
</evidence>
<keyword evidence="4 6" id="KW-1133">Transmembrane helix</keyword>
<dbReference type="Pfam" id="PF01925">
    <property type="entry name" value="TauE"/>
    <property type="match status" value="1"/>
</dbReference>
<dbReference type="RefSeq" id="WP_033633855.1">
    <property type="nucleotide sequence ID" value="NZ_CBCSIN010000016.1"/>
</dbReference>
<evidence type="ECO:0000313" key="7">
    <source>
        <dbReference type="EMBL" id="SCY61468.1"/>
    </source>
</evidence>
<feature type="transmembrane region" description="Helical" evidence="6">
    <location>
        <begin position="169"/>
        <end position="191"/>
    </location>
</feature>